<organism evidence="1 2">
    <name type="scientific">Leptospira kirschneri serovar Pomona</name>
    <dbReference type="NCBI Taxonomy" id="561005"/>
    <lineage>
        <taxon>Bacteria</taxon>
        <taxon>Pseudomonadati</taxon>
        <taxon>Spirochaetota</taxon>
        <taxon>Spirochaetia</taxon>
        <taxon>Leptospirales</taxon>
        <taxon>Leptospiraceae</taxon>
        <taxon>Leptospira</taxon>
    </lineage>
</organism>
<protein>
    <submittedName>
        <fullName evidence="1">Uncharacterized protein</fullName>
    </submittedName>
</protein>
<dbReference type="AlphaFoldDB" id="A0A1T1DI91"/>
<comment type="caution">
    <text evidence="1">The sequence shown here is derived from an EMBL/GenBank/DDBJ whole genome shotgun (WGS) entry which is preliminary data.</text>
</comment>
<reference evidence="1 2" key="1">
    <citation type="submission" date="2017-02" db="EMBL/GenBank/DDBJ databases">
        <title>Comparative genomic analysis of Brazilian Leptospira kirschneri strains of different serogroups.</title>
        <authorList>
            <person name="Moreno L.Z."/>
            <person name="Miraglia F."/>
            <person name="Kremer F.S."/>
            <person name="Eslabao M.R."/>
            <person name="Lilenbaum W."/>
            <person name="Dellagostin O.A."/>
            <person name="Moreno A.M."/>
        </authorList>
    </citation>
    <scope>NUCLEOTIDE SEQUENCE [LARGE SCALE GENOMIC DNA]</scope>
    <source>
        <strain evidence="1 2">M110/06</strain>
    </source>
</reference>
<sequence>MKFLRKLKSSVKKSDVGTTTFYKKFICKIIVGTHNKSKLYPAGLLQTLKLLFKCIKRIL</sequence>
<dbReference type="EMBL" id="MVIT01000076">
    <property type="protein sequence ID" value="OOV40542.1"/>
    <property type="molecule type" value="Genomic_DNA"/>
</dbReference>
<evidence type="ECO:0000313" key="1">
    <source>
        <dbReference type="EMBL" id="OOV40542.1"/>
    </source>
</evidence>
<accession>A0A1T1DI91</accession>
<dbReference type="Proteomes" id="UP000191008">
    <property type="component" value="Unassembled WGS sequence"/>
</dbReference>
<name>A0A1T1DI91_9LEPT</name>
<gene>
    <name evidence="1" type="ORF">B1J93_17180</name>
</gene>
<proteinExistence type="predicted"/>
<evidence type="ECO:0000313" key="2">
    <source>
        <dbReference type="Proteomes" id="UP000191008"/>
    </source>
</evidence>